<reference evidence="3" key="1">
    <citation type="journal article" date="2019" name="Sci. Rep.">
        <title>Draft genome of Tanacetum cinerariifolium, the natural source of mosquito coil.</title>
        <authorList>
            <person name="Yamashiro T."/>
            <person name="Shiraishi A."/>
            <person name="Satake H."/>
            <person name="Nakayama K."/>
        </authorList>
    </citation>
    <scope>NUCLEOTIDE SEQUENCE</scope>
</reference>
<dbReference type="AlphaFoldDB" id="A0A6L2K2C5"/>
<comment type="caution">
    <text evidence="3">The sequence shown here is derived from an EMBL/GenBank/DDBJ whole genome shotgun (WGS) entry which is preliminary data.</text>
</comment>
<feature type="domain" description="PB1-like" evidence="2">
    <location>
        <begin position="5"/>
        <end position="90"/>
    </location>
</feature>
<name>A0A6L2K2C5_TANCI</name>
<organism evidence="3">
    <name type="scientific">Tanacetum cinerariifolium</name>
    <name type="common">Dalmatian daisy</name>
    <name type="synonym">Chrysanthemum cinerariifolium</name>
    <dbReference type="NCBI Taxonomy" id="118510"/>
    <lineage>
        <taxon>Eukaryota</taxon>
        <taxon>Viridiplantae</taxon>
        <taxon>Streptophyta</taxon>
        <taxon>Embryophyta</taxon>
        <taxon>Tracheophyta</taxon>
        <taxon>Spermatophyta</taxon>
        <taxon>Magnoliopsida</taxon>
        <taxon>eudicotyledons</taxon>
        <taxon>Gunneridae</taxon>
        <taxon>Pentapetalae</taxon>
        <taxon>asterids</taxon>
        <taxon>campanulids</taxon>
        <taxon>Asterales</taxon>
        <taxon>Asteraceae</taxon>
        <taxon>Asteroideae</taxon>
        <taxon>Anthemideae</taxon>
        <taxon>Anthemidinae</taxon>
        <taxon>Tanacetum</taxon>
    </lineage>
</organism>
<accession>A0A6L2K2C5</accession>
<evidence type="ECO:0000313" key="3">
    <source>
        <dbReference type="EMBL" id="GEU42205.1"/>
    </source>
</evidence>
<feature type="transmembrane region" description="Helical" evidence="1">
    <location>
        <begin position="301"/>
        <end position="328"/>
    </location>
</feature>
<dbReference type="Pfam" id="PF26130">
    <property type="entry name" value="PB1-like"/>
    <property type="match status" value="1"/>
</dbReference>
<dbReference type="InterPro" id="IPR058594">
    <property type="entry name" value="PB1-like_dom_pln"/>
</dbReference>
<sequence length="490" mass="55681">MVVHFTTKGERKYVICNITSVDLLDMNGFLVQIVNDIMKELGYSATKVRYHCLKPRTNLDYGFVSLCSDQDVKDLLKYVARNKVIDLYIEYDSITLDTYFNRPRDRVLKDHNMPPSPFDIKGLISIDGPFNPRPSVIYLGNPPLLRPVRLLGKGNEIKIDASGSSKGKELEVEASYNEAEYFDPFRDFDDILRQYANDNRAIAESHRMNILGMHASLYMVQELRDQVRLERWQGMVRARAAKSDKDGLLSVQEEESAFFLMLKGASCTQRKVSSVPFVFSIPFVLSRGGSISPDSFLSSTLLSVVMVVAIVGVVIVVTIIGVVVVDIVGGVPSIIKLSFVIVVQELGDQVRLERWQGTVRARAARCDKDGLLSVQEEESAFFLVPKVMTRLGVTRRVVTNDDSDGFVDEQNIINDVAVDMQPFKDDMDRKEALDLVDSKRRKMLRELRKKGKSIDKGMFDFFVDQRFDNRELVKDRIRKHSVDYKAFSEE</sequence>
<protein>
    <recommendedName>
        <fullName evidence="2">PB1-like domain-containing protein</fullName>
    </recommendedName>
</protein>
<gene>
    <name evidence="3" type="ORF">Tci_014183</name>
</gene>
<keyword evidence="1" id="KW-0472">Membrane</keyword>
<dbReference type="EMBL" id="BKCJ010001539">
    <property type="protein sequence ID" value="GEU42205.1"/>
    <property type="molecule type" value="Genomic_DNA"/>
</dbReference>
<evidence type="ECO:0000256" key="1">
    <source>
        <dbReference type="SAM" id="Phobius"/>
    </source>
</evidence>
<evidence type="ECO:0000259" key="2">
    <source>
        <dbReference type="Pfam" id="PF26130"/>
    </source>
</evidence>
<keyword evidence="1" id="KW-0812">Transmembrane</keyword>
<proteinExistence type="predicted"/>
<keyword evidence="1" id="KW-1133">Transmembrane helix</keyword>